<feature type="compositionally biased region" description="Basic and acidic residues" evidence="1">
    <location>
        <begin position="869"/>
        <end position="881"/>
    </location>
</feature>
<dbReference type="AlphaFoldDB" id="A0A6A1UGA6"/>
<dbReference type="Pfam" id="PF12763">
    <property type="entry name" value="EH"/>
    <property type="match status" value="2"/>
</dbReference>
<dbReference type="GO" id="GO:0006897">
    <property type="term" value="P:endocytosis"/>
    <property type="evidence" value="ECO:0007669"/>
    <property type="project" value="TreeGrafter"/>
</dbReference>
<evidence type="ECO:0000313" key="6">
    <source>
        <dbReference type="Proteomes" id="UP000516437"/>
    </source>
</evidence>
<feature type="region of interest" description="Disordered" evidence="1">
    <location>
        <begin position="292"/>
        <end position="325"/>
    </location>
</feature>
<feature type="domain" description="EF-hand" evidence="3">
    <location>
        <begin position="480"/>
        <end position="512"/>
    </location>
</feature>
<feature type="region of interest" description="Disordered" evidence="1">
    <location>
        <begin position="409"/>
        <end position="439"/>
    </location>
</feature>
<feature type="domain" description="EF-hand" evidence="3">
    <location>
        <begin position="443"/>
        <end position="478"/>
    </location>
</feature>
<dbReference type="GO" id="GO:0005634">
    <property type="term" value="C:nucleus"/>
    <property type="evidence" value="ECO:0007669"/>
    <property type="project" value="TreeGrafter"/>
</dbReference>
<feature type="compositionally biased region" description="Basic and acidic residues" evidence="1">
    <location>
        <begin position="843"/>
        <end position="856"/>
    </location>
</feature>
<proteinExistence type="predicted"/>
<dbReference type="SMART" id="SM00054">
    <property type="entry name" value="EFh"/>
    <property type="match status" value="4"/>
</dbReference>
<dbReference type="CDD" id="cd00052">
    <property type="entry name" value="EH"/>
    <property type="match status" value="2"/>
</dbReference>
<reference evidence="4 6" key="2">
    <citation type="journal article" date="2019" name="Plant Biotechnol. J.">
        <title>The red bayberry genome and genetic basis of sex determination.</title>
        <authorList>
            <person name="Jia H.M."/>
            <person name="Jia H.J."/>
            <person name="Cai Q.L."/>
            <person name="Wang Y."/>
            <person name="Zhao H.B."/>
            <person name="Yang W.F."/>
            <person name="Wang G.Y."/>
            <person name="Li Y.H."/>
            <person name="Zhan D.L."/>
            <person name="Shen Y.T."/>
            <person name="Niu Q.F."/>
            <person name="Chang L."/>
            <person name="Qiu J."/>
            <person name="Zhao L."/>
            <person name="Xie H.B."/>
            <person name="Fu W.Y."/>
            <person name="Jin J."/>
            <person name="Li X.W."/>
            <person name="Jiao Y."/>
            <person name="Zhou C.C."/>
            <person name="Tu T."/>
            <person name="Chai C.Y."/>
            <person name="Gao J.L."/>
            <person name="Fan L.J."/>
            <person name="van de Weg E."/>
            <person name="Wang J.Y."/>
            <person name="Gao Z.S."/>
        </authorList>
    </citation>
    <scope>NUCLEOTIDE SEQUENCE [LARGE SCALE GENOMIC DNA]</scope>
    <source>
        <tissue evidence="4">Leaves</tissue>
    </source>
</reference>
<dbReference type="InterPro" id="IPR011992">
    <property type="entry name" value="EF-hand-dom_pair"/>
</dbReference>
<protein>
    <recommendedName>
        <fullName evidence="7">Epidermal growth factor receptor substrate 15-like 1</fullName>
    </recommendedName>
</protein>
<evidence type="ECO:0000313" key="4">
    <source>
        <dbReference type="EMBL" id="KAB1199292.1"/>
    </source>
</evidence>
<dbReference type="PANTHER" id="PTHR11216:SF161">
    <property type="entry name" value="CALCIUM-BINDING EF HAND FAMILY PROTEIN"/>
    <property type="match status" value="1"/>
</dbReference>
<feature type="compositionally biased region" description="Polar residues" evidence="1">
    <location>
        <begin position="168"/>
        <end position="191"/>
    </location>
</feature>
<sequence>MTPSSFEIRDGSSVPTSSFGLGNPRLIWFDWSSLYGQTHPPKGAFTPPSHHAMASAQNQAPNVDLFDAYFRRADLDRDGRISGAEAVAFFQGSGLSKQVLAQVWAIANQSQSGFLGRAEFYNALKLVTVAQSKRDLTPEMVKAALYGPASTKIPAPQINLSAIPAPQLNSSSAAPTPQVSAVTSMSSQNVGGPQVPPNAGMSQQHFPLQGSQLMRPTQTVPTSASHLTHGAGIQALPGGGNVTGPRPPNSSISSDWMGVKMGAASPGTLSRVPVSGIGPTTTQDGIGLVTSGPTAALPPGQQATSGMKPSGPPAKDSKLQNASGNGFASDSIFGVDAFSTIPSQQKQDSSSSTIAVGNLEVSATVVPASAGTQPSVRPSTPDSLQSSLTMQPVSGQLLQARSLENQIQKVSSQTTSVSSSSGISLGAQNPNQSQQAWPRMTQTDVQKYTKVFLEVDKDRDGRITGEEARNLFLSWRLPREVLKQVWDLSDQDNDSMLSLKEFCVALYLMERYREGRPPPAALPSNIMLDFPTPGQHMTNYSNAAWRPPSGFQQQQGIPGSGARHATTAVAAKPPRPVAVPEAEGSQANHHKSKVPVLEKLLVDQLSTEEQNSLNSKFQEAAEADKKALILSPFADSSLLLSHFAFLEFLLDSPFAMSMKELQKEMLESRQKIEFYRVKMQELVLYKSRCDNRVNEITERTSADKREVESLAKKYEEKYKQVGDVASKLTIEEATFRDLQEKKMELYQAIIKMEQDGSADGILQVRADRIQSDLDELVKGLNERCKKYGLRSKPTTLTELPFGWQPGIQEGAADWDEDWDKFEDEGFTSVKELTLDVQNVIAPPREKSKLARNEKAASIDSPTAAASPIKSEKSQIGDDKAVENGSAYNKSEDDMAKSAPSSPASRIAVESPRREFPDFNFDKALPDFNFDKALGSDASPRDRDDQSDHGGDGSIFSVDKSFDEPTWGTFDTNDDVDSVWGFNTVSTSKGVDQERNGENYFFGSGDFGLNPIRTESPQAGGLFQKKSAFSFDDSAPSTPLFSSSNSPHKYDASGPSFDSFSRFDSFRTHDTGLFATRDPVARFDSMRSSRDFDQGHGFPSFDDSDPFGSGPFRTSLDSQTPRKSSDNWSKSSDNWSAF</sequence>
<accession>A0A6A1UGA6</accession>
<evidence type="ECO:0008006" key="7">
    <source>
        <dbReference type="Google" id="ProtNLM"/>
    </source>
</evidence>
<feature type="compositionally biased region" description="Basic and acidic residues" evidence="1">
    <location>
        <begin position="938"/>
        <end position="950"/>
    </location>
</feature>
<feature type="region of interest" description="Disordered" evidence="1">
    <location>
        <begin position="1093"/>
        <end position="1137"/>
    </location>
</feature>
<feature type="region of interest" description="Disordered" evidence="1">
    <location>
        <begin position="368"/>
        <end position="388"/>
    </location>
</feature>
<feature type="compositionally biased region" description="Low complexity" evidence="1">
    <location>
        <begin position="409"/>
        <end position="424"/>
    </location>
</feature>
<dbReference type="GO" id="GO:0005886">
    <property type="term" value="C:plasma membrane"/>
    <property type="evidence" value="ECO:0007669"/>
    <property type="project" value="TreeGrafter"/>
</dbReference>
<evidence type="ECO:0000259" key="2">
    <source>
        <dbReference type="PROSITE" id="PS50031"/>
    </source>
</evidence>
<gene>
    <name evidence="5" type="ORF">CJ030_MR0G025150</name>
    <name evidence="4" type="ORF">CJ030_MR0G025188</name>
</gene>
<dbReference type="Proteomes" id="UP000516437">
    <property type="component" value="Unassembled WGS sequence"/>
</dbReference>
<dbReference type="GO" id="GO:0005737">
    <property type="term" value="C:cytoplasm"/>
    <property type="evidence" value="ECO:0007669"/>
    <property type="project" value="TreeGrafter"/>
</dbReference>
<feature type="domain" description="EF-hand" evidence="3">
    <location>
        <begin position="61"/>
        <end position="96"/>
    </location>
</feature>
<evidence type="ECO:0000259" key="3">
    <source>
        <dbReference type="PROSITE" id="PS50222"/>
    </source>
</evidence>
<dbReference type="PROSITE" id="PS50031">
    <property type="entry name" value="EH"/>
    <property type="match status" value="2"/>
</dbReference>
<feature type="region of interest" description="Disordered" evidence="1">
    <location>
        <begin position="931"/>
        <end position="959"/>
    </location>
</feature>
<organism evidence="4 6">
    <name type="scientific">Morella rubra</name>
    <name type="common">Chinese bayberry</name>
    <dbReference type="NCBI Taxonomy" id="262757"/>
    <lineage>
        <taxon>Eukaryota</taxon>
        <taxon>Viridiplantae</taxon>
        <taxon>Streptophyta</taxon>
        <taxon>Embryophyta</taxon>
        <taxon>Tracheophyta</taxon>
        <taxon>Spermatophyta</taxon>
        <taxon>Magnoliopsida</taxon>
        <taxon>eudicotyledons</taxon>
        <taxon>Gunneridae</taxon>
        <taxon>Pentapetalae</taxon>
        <taxon>rosids</taxon>
        <taxon>fabids</taxon>
        <taxon>Fagales</taxon>
        <taxon>Myricaceae</taxon>
        <taxon>Morella</taxon>
    </lineage>
</organism>
<reference evidence="4" key="1">
    <citation type="submission" date="2018-07" db="EMBL/GenBank/DDBJ databases">
        <authorList>
            <person name="Gao Z.-S."/>
            <person name="Jia H.-M."/>
            <person name="Jia H.-J."/>
            <person name="Cai Q.-L."/>
            <person name="Wang Y."/>
            <person name="Zhao H.-B."/>
        </authorList>
    </citation>
    <scope>NUCLEOTIDE SEQUENCE</scope>
    <source>
        <tissue evidence="4">Leaves</tissue>
    </source>
</reference>
<dbReference type="InterPro" id="IPR000261">
    <property type="entry name" value="EH_dom"/>
</dbReference>
<dbReference type="OrthoDB" id="524326at2759"/>
<feature type="domain" description="EH" evidence="2">
    <location>
        <begin position="62"/>
        <end position="152"/>
    </location>
</feature>
<reference evidence="4" key="3">
    <citation type="submission" date="2019-09" db="EMBL/GenBank/DDBJ databases">
        <authorList>
            <person name="Gao Z."/>
        </authorList>
    </citation>
    <scope>NUCLEOTIDE SEQUENCE</scope>
    <source>
        <tissue evidence="4">Leaves</tissue>
    </source>
</reference>
<feature type="compositionally biased region" description="Low complexity" evidence="1">
    <location>
        <begin position="1125"/>
        <end position="1137"/>
    </location>
</feature>
<dbReference type="GO" id="GO:0016197">
    <property type="term" value="P:endosomal transport"/>
    <property type="evidence" value="ECO:0007669"/>
    <property type="project" value="TreeGrafter"/>
</dbReference>
<feature type="region of interest" description="Disordered" evidence="1">
    <location>
        <begin position="168"/>
        <end position="248"/>
    </location>
</feature>
<evidence type="ECO:0000256" key="1">
    <source>
        <dbReference type="SAM" id="MobiDB-lite"/>
    </source>
</evidence>
<dbReference type="EMBL" id="RXIC02000481">
    <property type="protein sequence ID" value="KAB1199292.1"/>
    <property type="molecule type" value="Genomic_DNA"/>
</dbReference>
<comment type="caution">
    <text evidence="4">The sequence shown here is derived from an EMBL/GenBank/DDBJ whole genome shotgun (WGS) entry which is preliminary data.</text>
</comment>
<dbReference type="SMART" id="SM00027">
    <property type="entry name" value="EH"/>
    <property type="match status" value="2"/>
</dbReference>
<dbReference type="InterPro" id="IPR002048">
    <property type="entry name" value="EF_hand_dom"/>
</dbReference>
<feature type="domain" description="EH" evidence="2">
    <location>
        <begin position="444"/>
        <end position="527"/>
    </location>
</feature>
<feature type="compositionally biased region" description="Polar residues" evidence="1">
    <location>
        <begin position="370"/>
        <end position="388"/>
    </location>
</feature>
<feature type="region of interest" description="Disordered" evidence="1">
    <location>
        <begin position="843"/>
        <end position="911"/>
    </location>
</feature>
<feature type="compositionally biased region" description="Polar residues" evidence="1">
    <location>
        <begin position="426"/>
        <end position="439"/>
    </location>
</feature>
<dbReference type="SUPFAM" id="SSF47473">
    <property type="entry name" value="EF-hand"/>
    <property type="match status" value="2"/>
</dbReference>
<dbReference type="Gene3D" id="1.10.238.10">
    <property type="entry name" value="EF-hand"/>
    <property type="match status" value="2"/>
</dbReference>
<dbReference type="PROSITE" id="PS50222">
    <property type="entry name" value="EF_HAND_2"/>
    <property type="match status" value="3"/>
</dbReference>
<keyword evidence="6" id="KW-1185">Reference proteome</keyword>
<feature type="compositionally biased region" description="Polar residues" evidence="1">
    <location>
        <begin position="200"/>
        <end position="226"/>
    </location>
</feature>
<dbReference type="PANTHER" id="PTHR11216">
    <property type="entry name" value="EH DOMAIN"/>
    <property type="match status" value="1"/>
</dbReference>
<dbReference type="EMBL" id="RXIC02000479">
    <property type="protein sequence ID" value="KAB1199331.1"/>
    <property type="molecule type" value="Genomic_DNA"/>
</dbReference>
<evidence type="ECO:0000313" key="5">
    <source>
        <dbReference type="EMBL" id="KAB1199331.1"/>
    </source>
</evidence>
<name>A0A6A1UGA6_9ROSI</name>
<dbReference type="GO" id="GO:0005509">
    <property type="term" value="F:calcium ion binding"/>
    <property type="evidence" value="ECO:0007669"/>
    <property type="project" value="InterPro"/>
</dbReference>